<dbReference type="InterPro" id="IPR001412">
    <property type="entry name" value="aa-tRNA-synth_I_CS"/>
</dbReference>
<evidence type="ECO:0000256" key="4">
    <source>
        <dbReference type="ARBA" id="ARBA00022840"/>
    </source>
</evidence>
<dbReference type="NCBIfam" id="NF006330">
    <property type="entry name" value="PRK08560.1"/>
    <property type="match status" value="1"/>
</dbReference>
<evidence type="ECO:0000256" key="7">
    <source>
        <dbReference type="ARBA" id="ARBA00048248"/>
    </source>
</evidence>
<dbReference type="InterPro" id="IPR023617">
    <property type="entry name" value="Tyr-tRNA-ligase_arc/euk-type"/>
</dbReference>
<dbReference type="PIRSF" id="PIRSF006588">
    <property type="entry name" value="TyrRS_arch_euk"/>
    <property type="match status" value="1"/>
</dbReference>
<dbReference type="GO" id="GO:0005737">
    <property type="term" value="C:cytoplasm"/>
    <property type="evidence" value="ECO:0007669"/>
    <property type="project" value="UniProtKB-UniRule"/>
</dbReference>
<dbReference type="PANTHER" id="PTHR46264:SF4">
    <property type="entry name" value="TYROSINE--TRNA LIGASE, CYTOPLASMIC"/>
    <property type="match status" value="1"/>
</dbReference>
<evidence type="ECO:0000256" key="1">
    <source>
        <dbReference type="ARBA" id="ARBA00013160"/>
    </source>
</evidence>
<dbReference type="PANTHER" id="PTHR46264">
    <property type="entry name" value="TYROSINE-TRNA LIGASE"/>
    <property type="match status" value="1"/>
</dbReference>
<dbReference type="Pfam" id="PF00579">
    <property type="entry name" value="tRNA-synt_1b"/>
    <property type="match status" value="1"/>
</dbReference>
<dbReference type="EMBL" id="RCOR01000030">
    <property type="protein sequence ID" value="RSN68438.1"/>
    <property type="molecule type" value="Genomic_DNA"/>
</dbReference>
<organism evidence="10 11">
    <name type="scientific">Candidatus Korarchaeum cryptofilum</name>
    <dbReference type="NCBI Taxonomy" id="498846"/>
    <lineage>
        <taxon>Archaea</taxon>
        <taxon>Thermoproteota</taxon>
        <taxon>Candidatus Korarchaeia</taxon>
        <taxon>Candidatus Korarchaeales</taxon>
        <taxon>Candidatus Korarchaeaceae</taxon>
        <taxon>Candidatus Korarchaeum</taxon>
    </lineage>
</organism>
<dbReference type="GO" id="GO:0004831">
    <property type="term" value="F:tyrosine-tRNA ligase activity"/>
    <property type="evidence" value="ECO:0007669"/>
    <property type="project" value="UniProtKB-UniRule"/>
</dbReference>
<reference evidence="10 11" key="1">
    <citation type="submission" date="2018-10" db="EMBL/GenBank/DDBJ databases">
        <title>Co-occurring genomic capacity for anaerobic methane metabolism and dissimilatory sulfite reduction discovered in the Korarchaeota.</title>
        <authorList>
            <person name="Mckay L.J."/>
            <person name="Dlakic M."/>
            <person name="Fields M.W."/>
            <person name="Delmont T.O."/>
            <person name="Eren A.M."/>
            <person name="Jay Z.J."/>
            <person name="Klingelsmith K.B."/>
            <person name="Rusch D.B."/>
            <person name="Inskeep W.P."/>
        </authorList>
    </citation>
    <scope>NUCLEOTIDE SEQUENCE [LARGE SCALE GENOMIC DNA]</scope>
    <source>
        <strain evidence="10 11">WS</strain>
    </source>
</reference>
<evidence type="ECO:0000256" key="9">
    <source>
        <dbReference type="RuleBase" id="RU363036"/>
    </source>
</evidence>
<keyword evidence="5 9" id="KW-0648">Protein biosynthesis</keyword>
<protein>
    <recommendedName>
        <fullName evidence="1 8">Tyrosine--tRNA ligase</fullName>
        <ecNumber evidence="1 8">6.1.1.1</ecNumber>
    </recommendedName>
</protein>
<comment type="caution">
    <text evidence="10">The sequence shown here is derived from an EMBL/GenBank/DDBJ whole genome shotgun (WGS) entry which is preliminary data.</text>
</comment>
<dbReference type="SUPFAM" id="SSF52374">
    <property type="entry name" value="Nucleotidylyl transferase"/>
    <property type="match status" value="1"/>
</dbReference>
<accession>A0A3R9QQK6</accession>
<gene>
    <name evidence="10" type="ORF">D9Q81_06175</name>
</gene>
<dbReference type="GO" id="GO:0005524">
    <property type="term" value="F:ATP binding"/>
    <property type="evidence" value="ECO:0007669"/>
    <property type="project" value="UniProtKB-KW"/>
</dbReference>
<dbReference type="InterPro" id="IPR014729">
    <property type="entry name" value="Rossmann-like_a/b/a_fold"/>
</dbReference>
<evidence type="ECO:0000313" key="10">
    <source>
        <dbReference type="EMBL" id="RSN68438.1"/>
    </source>
</evidence>
<keyword evidence="4 9" id="KW-0067">ATP-binding</keyword>
<proteinExistence type="inferred from homology"/>
<dbReference type="AlphaFoldDB" id="A0A3R9QQK6"/>
<evidence type="ECO:0000256" key="2">
    <source>
        <dbReference type="ARBA" id="ARBA00022598"/>
    </source>
</evidence>
<dbReference type="RefSeq" id="WP_125742004.1">
    <property type="nucleotide sequence ID" value="NZ_RCOR01000030.1"/>
</dbReference>
<dbReference type="InterPro" id="IPR002307">
    <property type="entry name" value="Tyr-tRNA-ligase"/>
</dbReference>
<comment type="catalytic activity">
    <reaction evidence="7">
        <text>tRNA(Tyr) + L-tyrosine + ATP = L-tyrosyl-tRNA(Tyr) + AMP + diphosphate + H(+)</text>
        <dbReference type="Rhea" id="RHEA:10220"/>
        <dbReference type="Rhea" id="RHEA-COMP:9706"/>
        <dbReference type="Rhea" id="RHEA-COMP:9707"/>
        <dbReference type="ChEBI" id="CHEBI:15378"/>
        <dbReference type="ChEBI" id="CHEBI:30616"/>
        <dbReference type="ChEBI" id="CHEBI:33019"/>
        <dbReference type="ChEBI" id="CHEBI:58315"/>
        <dbReference type="ChEBI" id="CHEBI:78442"/>
        <dbReference type="ChEBI" id="CHEBI:78536"/>
        <dbReference type="ChEBI" id="CHEBI:456215"/>
        <dbReference type="EC" id="6.1.1.1"/>
    </reaction>
</comment>
<dbReference type="PROSITE" id="PS00178">
    <property type="entry name" value="AA_TRNA_LIGASE_I"/>
    <property type="match status" value="1"/>
</dbReference>
<dbReference type="GO" id="GO:0006437">
    <property type="term" value="P:tyrosyl-tRNA aminoacylation"/>
    <property type="evidence" value="ECO:0007669"/>
    <property type="project" value="UniProtKB-UniRule"/>
</dbReference>
<dbReference type="Gene3D" id="1.10.240.10">
    <property type="entry name" value="Tyrosyl-Transfer RNA Synthetase"/>
    <property type="match status" value="1"/>
</dbReference>
<dbReference type="Proteomes" id="UP000278149">
    <property type="component" value="Unassembled WGS sequence"/>
</dbReference>
<evidence type="ECO:0000313" key="11">
    <source>
        <dbReference type="Proteomes" id="UP000278149"/>
    </source>
</evidence>
<evidence type="ECO:0000256" key="8">
    <source>
        <dbReference type="NCBIfam" id="TIGR00234"/>
    </source>
</evidence>
<evidence type="ECO:0000256" key="6">
    <source>
        <dbReference type="ARBA" id="ARBA00023146"/>
    </source>
</evidence>
<keyword evidence="3 9" id="KW-0547">Nucleotide-binding</keyword>
<sequence length="378" mass="42791">MGGNTGSLELVLRNLAEPLDEFVMTLDEVKELLGKGGNVYVGYEPSGPIHVGTLITVRKLRDMIEAGFHSIALMADIHAILNLKGPQDLIKEVSMTYWKTVFHELGSKQIEIKLGTDFELSEDYVMDLLTLSQRVTARRAWRAMTMVARGKDPLVSHMVYPLMQALDILYLRVKIAIGGTDQRKIHALTREVFSSDIPLRVERYVPTAIHTPLLPGLTGGKMSSSIPRSHIAVHDPPELIREKIMNAFCPPGGDQYEDGKLKNPILAIAKYFILPEVGEIVVKRSRAAGGGEVEVNSYEQLERMYIAGEVHPMDLKELVANYLIEEFSRVREIFESEKELIEPLYRLQKWQRERGLFGDVEWEDVLRSYKPYLGEMRG</sequence>
<dbReference type="Gene3D" id="3.40.50.620">
    <property type="entry name" value="HUPs"/>
    <property type="match status" value="1"/>
</dbReference>
<dbReference type="InterPro" id="IPR050489">
    <property type="entry name" value="Tyr-tRNA_synthase"/>
</dbReference>
<dbReference type="PRINTS" id="PR01040">
    <property type="entry name" value="TRNASYNTHTYR"/>
</dbReference>
<keyword evidence="6 9" id="KW-0030">Aminoacyl-tRNA synthetase</keyword>
<keyword evidence="2 9" id="KW-0436">Ligase</keyword>
<evidence type="ECO:0000256" key="5">
    <source>
        <dbReference type="ARBA" id="ARBA00022917"/>
    </source>
</evidence>
<dbReference type="EC" id="6.1.1.1" evidence="1 8"/>
<dbReference type="NCBIfam" id="TIGR00234">
    <property type="entry name" value="tyrS"/>
    <property type="match status" value="1"/>
</dbReference>
<dbReference type="InterPro" id="IPR002305">
    <property type="entry name" value="aa-tRNA-synth_Ic"/>
</dbReference>
<evidence type="ECO:0000256" key="3">
    <source>
        <dbReference type="ARBA" id="ARBA00022741"/>
    </source>
</evidence>
<comment type="similarity">
    <text evidence="9">Belongs to the class-I aminoacyl-tRNA synthetase family.</text>
</comment>
<name>A0A3R9QQK6_9CREN</name>